<feature type="domain" description="Glycine cleavage system P-protein N-terminal" evidence="5">
    <location>
        <begin position="4"/>
        <end position="443"/>
    </location>
</feature>
<dbReference type="EMBL" id="CP058559">
    <property type="protein sequence ID" value="QNO16137.1"/>
    <property type="molecule type" value="Genomic_DNA"/>
</dbReference>
<dbReference type="GO" id="GO:0004375">
    <property type="term" value="F:glycine dehydrogenase (decarboxylating) activity"/>
    <property type="evidence" value="ECO:0007669"/>
    <property type="project" value="UniProtKB-EC"/>
</dbReference>
<comment type="catalytic activity">
    <reaction evidence="3 4">
        <text>N(6)-[(R)-lipoyl]-L-lysyl-[glycine-cleavage complex H protein] + glycine + H(+) = N(6)-[(R)-S(8)-aminomethyldihydrolipoyl]-L-lysyl-[glycine-cleavage complex H protein] + CO2</text>
        <dbReference type="Rhea" id="RHEA:24304"/>
        <dbReference type="Rhea" id="RHEA-COMP:10494"/>
        <dbReference type="Rhea" id="RHEA-COMP:10495"/>
        <dbReference type="ChEBI" id="CHEBI:15378"/>
        <dbReference type="ChEBI" id="CHEBI:16526"/>
        <dbReference type="ChEBI" id="CHEBI:57305"/>
        <dbReference type="ChEBI" id="CHEBI:83099"/>
        <dbReference type="ChEBI" id="CHEBI:83143"/>
        <dbReference type="EC" id="1.4.4.2"/>
    </reaction>
</comment>
<evidence type="ECO:0000256" key="1">
    <source>
        <dbReference type="ARBA" id="ARBA00003788"/>
    </source>
</evidence>
<name>A0A7G9WBS5_ALKCA</name>
<dbReference type="InterPro" id="IPR020581">
    <property type="entry name" value="GDC_P"/>
</dbReference>
<reference evidence="6 7" key="1">
    <citation type="submission" date="2020-07" db="EMBL/GenBank/DDBJ databases">
        <title>Alkalicella. sp. LB2 genome.</title>
        <authorList>
            <person name="Postec A."/>
            <person name="Quemeneur M."/>
        </authorList>
    </citation>
    <scope>NUCLEOTIDE SEQUENCE [LARGE SCALE GENOMIC DNA]</scope>
    <source>
        <strain evidence="6 7">LB2</strain>
    </source>
</reference>
<accession>A0A7G9WBS5</accession>
<comment type="function">
    <text evidence="1 4">The glycine cleavage system catalyzes the degradation of glycine. The P protein binds the alpha-amino group of glycine through its pyridoxal phosphate cofactor; CO(2) is released and the remaining methylamine moiety is then transferred to the lipoamide cofactor of the H protein.</text>
</comment>
<keyword evidence="7" id="KW-1185">Reference proteome</keyword>
<evidence type="ECO:0000259" key="5">
    <source>
        <dbReference type="Pfam" id="PF02347"/>
    </source>
</evidence>
<dbReference type="Pfam" id="PF02347">
    <property type="entry name" value="GDC-P"/>
    <property type="match status" value="1"/>
</dbReference>
<dbReference type="HAMAP" id="MF_00712">
    <property type="entry name" value="GcvPA"/>
    <property type="match status" value="1"/>
</dbReference>
<dbReference type="EC" id="1.4.4.2" evidence="4"/>
<dbReference type="Gene3D" id="3.90.1150.10">
    <property type="entry name" value="Aspartate Aminotransferase, domain 1"/>
    <property type="match status" value="1"/>
</dbReference>
<proteinExistence type="inferred from homology"/>
<dbReference type="InterPro" id="IPR023010">
    <property type="entry name" value="GcvPA"/>
</dbReference>
<evidence type="ECO:0000313" key="7">
    <source>
        <dbReference type="Proteomes" id="UP000516160"/>
    </source>
</evidence>
<keyword evidence="2 4" id="KW-0560">Oxidoreductase</keyword>
<organism evidence="6 7">
    <name type="scientific">Alkalicella caledoniensis</name>
    <dbReference type="NCBI Taxonomy" id="2731377"/>
    <lineage>
        <taxon>Bacteria</taxon>
        <taxon>Bacillati</taxon>
        <taxon>Bacillota</taxon>
        <taxon>Clostridia</taxon>
        <taxon>Eubacteriales</taxon>
        <taxon>Proteinivoracaceae</taxon>
        <taxon>Alkalicella</taxon>
    </lineage>
</organism>
<dbReference type="InterPro" id="IPR015421">
    <property type="entry name" value="PyrdxlP-dep_Trfase_major"/>
</dbReference>
<dbReference type="InterPro" id="IPR015424">
    <property type="entry name" value="PyrdxlP-dep_Trfase"/>
</dbReference>
<dbReference type="Gene3D" id="3.40.640.10">
    <property type="entry name" value="Type I PLP-dependent aspartate aminotransferase-like (Major domain)"/>
    <property type="match status" value="1"/>
</dbReference>
<gene>
    <name evidence="4 6" type="primary">gcvPA</name>
    <name evidence="6" type="ORF">HYG86_15845</name>
</gene>
<dbReference type="PANTHER" id="PTHR42806">
    <property type="entry name" value="GLYCINE CLEAVAGE SYSTEM P-PROTEIN"/>
    <property type="match status" value="1"/>
</dbReference>
<dbReference type="Proteomes" id="UP000516160">
    <property type="component" value="Chromosome"/>
</dbReference>
<comment type="subunit">
    <text evidence="4">The glycine cleavage system is composed of four proteins: P, T, L and H. In this organism, the P 'protein' is a heterodimer of two subunits.</text>
</comment>
<comment type="similarity">
    <text evidence="4">Belongs to the GcvP family. N-terminal subunit subfamily.</text>
</comment>
<evidence type="ECO:0000256" key="4">
    <source>
        <dbReference type="HAMAP-Rule" id="MF_00712"/>
    </source>
</evidence>
<dbReference type="PIRSF" id="PIRSF006815">
    <property type="entry name" value="GcvPA"/>
    <property type="match status" value="1"/>
</dbReference>
<evidence type="ECO:0000313" key="6">
    <source>
        <dbReference type="EMBL" id="QNO16137.1"/>
    </source>
</evidence>
<dbReference type="InterPro" id="IPR049315">
    <property type="entry name" value="GDC-P_N"/>
</dbReference>
<dbReference type="RefSeq" id="WP_213166531.1">
    <property type="nucleotide sequence ID" value="NZ_CP058559.1"/>
</dbReference>
<dbReference type="GO" id="GO:0009116">
    <property type="term" value="P:nucleoside metabolic process"/>
    <property type="evidence" value="ECO:0007669"/>
    <property type="project" value="InterPro"/>
</dbReference>
<dbReference type="KEGG" id="acae:HYG86_15845"/>
<dbReference type="AlphaFoldDB" id="A0A7G9WBS5"/>
<evidence type="ECO:0000256" key="2">
    <source>
        <dbReference type="ARBA" id="ARBA00023002"/>
    </source>
</evidence>
<dbReference type="SUPFAM" id="SSF53383">
    <property type="entry name" value="PLP-dependent transferases"/>
    <property type="match status" value="1"/>
</dbReference>
<evidence type="ECO:0000256" key="3">
    <source>
        <dbReference type="ARBA" id="ARBA00049026"/>
    </source>
</evidence>
<dbReference type="InterPro" id="IPR015422">
    <property type="entry name" value="PyrdxlP-dep_Trfase_small"/>
</dbReference>
<dbReference type="GO" id="GO:0019464">
    <property type="term" value="P:glycine decarboxylation via glycine cleavage system"/>
    <property type="evidence" value="ECO:0007669"/>
    <property type="project" value="UniProtKB-UniRule"/>
</dbReference>
<dbReference type="PANTHER" id="PTHR42806:SF1">
    <property type="entry name" value="GLYCINE DEHYDROGENASE (DECARBOXYLATING)"/>
    <property type="match status" value="1"/>
</dbReference>
<sequence>MTFRYIPKTDAERQEMLESIGKKNTEDLFKDIPEKVKLKRDMDIPGPLSELELTSEMQKLANKNKSNDKIISFLGGGSYDHFIPSVVNHILLRSEFYTAYTPYQPEISQGTLQTIFEFQSMICRLTGMDVSNASMYDAATAMAEAAIVAINTNRKTDTILISEAVNPSYKKVLKTYADALDIKVVVVPINKETGQTDLKDIKEKITDEVAGVIVQSPNYFGVIENMPEIGGYLKDIKQLFVSVVDPISLGILAKPGSYHADIVVGDGQALGIPVAFGGPYLGFFASTNKLMRRMPGRIVGETVDKKGKKGFVLTLQTREQHIRRDKATSNICSNQALCALAASVYMSLLGEQGFKQVAALSLQKANYMKEKIKGVKGIKPLFTGPTFKEFAYSVENPEVLSKLKSEDIYLGISLNKDFPQLDKGVLTAVTEKMTVGEINKTLNRLEELV</sequence>
<protein>
    <recommendedName>
        <fullName evidence="4">Probable glycine dehydrogenase (decarboxylating) subunit 1</fullName>
        <ecNumber evidence="4">1.4.4.2</ecNumber>
    </recommendedName>
    <alternativeName>
        <fullName evidence="4">Glycine cleavage system P-protein subunit 1</fullName>
    </alternativeName>
    <alternativeName>
        <fullName evidence="4">Glycine decarboxylase subunit 1</fullName>
    </alternativeName>
    <alternativeName>
        <fullName evidence="4">Glycine dehydrogenase (aminomethyl-transferring) subunit 1</fullName>
    </alternativeName>
</protein>
<dbReference type="NCBIfam" id="NF001696">
    <property type="entry name" value="PRK00451.1"/>
    <property type="match status" value="1"/>
</dbReference>
<dbReference type="CDD" id="cd00613">
    <property type="entry name" value="GDC-P"/>
    <property type="match status" value="1"/>
</dbReference>